<accession>A0ABP6ZKT4</accession>
<evidence type="ECO:0000313" key="2">
    <source>
        <dbReference type="EMBL" id="GAA3613017.1"/>
    </source>
</evidence>
<proteinExistence type="predicted"/>
<dbReference type="PANTHER" id="PTHR43245">
    <property type="entry name" value="BIFUNCTIONAL POLYMYXIN RESISTANCE PROTEIN ARNA"/>
    <property type="match status" value="1"/>
</dbReference>
<gene>
    <name evidence="2" type="ORF">GCM10022236_13520</name>
</gene>
<dbReference type="InterPro" id="IPR001509">
    <property type="entry name" value="Epimerase_deHydtase"/>
</dbReference>
<reference evidence="3" key="1">
    <citation type="journal article" date="2019" name="Int. J. Syst. Evol. Microbiol.">
        <title>The Global Catalogue of Microorganisms (GCM) 10K type strain sequencing project: providing services to taxonomists for standard genome sequencing and annotation.</title>
        <authorList>
            <consortium name="The Broad Institute Genomics Platform"/>
            <consortium name="The Broad Institute Genome Sequencing Center for Infectious Disease"/>
            <person name="Wu L."/>
            <person name="Ma J."/>
        </authorList>
    </citation>
    <scope>NUCLEOTIDE SEQUENCE [LARGE SCALE GENOMIC DNA]</scope>
    <source>
        <strain evidence="3">JCM 16929</strain>
    </source>
</reference>
<sequence>MRVLLTGGAGFIGRAVRRRLTAGGAEIRVYDSALDPADDVLDLDRLRRASQGCAVTIHLAAKVGLGVGVSDIDDYARQNSLGTAVVLRAAAEAAVRRIVYASSMVIYGEGGYRCPTHGRVRPGPRREADLLAGRFEPPCPRCGSFLTPVLVDEDAVPDPRNAYAATKLHGEHLGATWCRETGGRLAALRFHNVYGPGLPRDTPYAGVAALFVAQAAAGRSPEVFEDGQQRRDFVHVDDVAAAVVAATGANLPDGMTALNVGSGTITTVGEMASTIAGALSAPAPVVTGRYRLGDVRHITADSARARALLGWQPEHTLADGVRDLVAESSVGSR</sequence>
<dbReference type="InterPro" id="IPR036291">
    <property type="entry name" value="NAD(P)-bd_dom_sf"/>
</dbReference>
<evidence type="ECO:0000259" key="1">
    <source>
        <dbReference type="Pfam" id="PF01370"/>
    </source>
</evidence>
<feature type="domain" description="NAD-dependent epimerase/dehydratase" evidence="1">
    <location>
        <begin position="3"/>
        <end position="115"/>
    </location>
</feature>
<dbReference type="RefSeq" id="WP_344802686.1">
    <property type="nucleotide sequence ID" value="NZ_BAABAB010000009.1"/>
</dbReference>
<dbReference type="Pfam" id="PF01370">
    <property type="entry name" value="Epimerase"/>
    <property type="match status" value="2"/>
</dbReference>
<organism evidence="2 3">
    <name type="scientific">Microlunatus ginsengisoli</name>
    <dbReference type="NCBI Taxonomy" id="363863"/>
    <lineage>
        <taxon>Bacteria</taxon>
        <taxon>Bacillati</taxon>
        <taxon>Actinomycetota</taxon>
        <taxon>Actinomycetes</taxon>
        <taxon>Propionibacteriales</taxon>
        <taxon>Propionibacteriaceae</taxon>
        <taxon>Microlunatus</taxon>
    </lineage>
</organism>
<dbReference type="Proteomes" id="UP001501490">
    <property type="component" value="Unassembled WGS sequence"/>
</dbReference>
<evidence type="ECO:0000313" key="3">
    <source>
        <dbReference type="Proteomes" id="UP001501490"/>
    </source>
</evidence>
<dbReference type="InterPro" id="IPR050177">
    <property type="entry name" value="Lipid_A_modif_metabolic_enz"/>
</dbReference>
<comment type="caution">
    <text evidence="2">The sequence shown here is derived from an EMBL/GenBank/DDBJ whole genome shotgun (WGS) entry which is preliminary data.</text>
</comment>
<protein>
    <submittedName>
        <fullName evidence="2">NAD-dependent epimerase/dehydratase family protein</fullName>
    </submittedName>
</protein>
<dbReference type="SUPFAM" id="SSF51735">
    <property type="entry name" value="NAD(P)-binding Rossmann-fold domains"/>
    <property type="match status" value="1"/>
</dbReference>
<dbReference type="PANTHER" id="PTHR43245:SF13">
    <property type="entry name" value="UDP-D-APIOSE_UDP-D-XYLOSE SYNTHASE 2"/>
    <property type="match status" value="1"/>
</dbReference>
<dbReference type="EMBL" id="BAABAB010000009">
    <property type="protein sequence ID" value="GAA3613017.1"/>
    <property type="molecule type" value="Genomic_DNA"/>
</dbReference>
<feature type="domain" description="NAD-dependent epimerase/dehydratase" evidence="1">
    <location>
        <begin position="155"/>
        <end position="249"/>
    </location>
</feature>
<name>A0ABP6ZKT4_9ACTN</name>
<dbReference type="Gene3D" id="3.40.50.720">
    <property type="entry name" value="NAD(P)-binding Rossmann-like Domain"/>
    <property type="match status" value="1"/>
</dbReference>
<keyword evidence="3" id="KW-1185">Reference proteome</keyword>